<reference evidence="1 2" key="1">
    <citation type="journal article" date="2008" name="J. Mol. Biol.">
        <title>Genome comparison and proteomic characterization of Thermus thermophilus bacteriophages P23-45 and P74-26: siphoviruses with triplex-forming sequences and the longest known tails.</title>
        <authorList>
            <person name="Minakhin L."/>
            <person name="Goel M."/>
            <person name="Berdygulova Z."/>
            <person name="Ramanculov E."/>
            <person name="Florens L."/>
            <person name="Glazko G."/>
            <person name="Karamychev V.N."/>
            <person name="Slesarev A.I."/>
            <person name="Kozyavkin S.A."/>
            <person name="Khromov I."/>
            <person name="Ackermann H.W."/>
            <person name="Washburn M."/>
            <person name="Mushegian A."/>
            <person name="Severinov K."/>
        </authorList>
    </citation>
    <scope>NUCLEOTIDE SEQUENCE</scope>
</reference>
<dbReference type="RefSeq" id="YP_001467998.1">
    <property type="nucleotide sequence ID" value="NC_009804.1"/>
</dbReference>
<accession>A7XXJ4</accession>
<dbReference type="Proteomes" id="UP000001133">
    <property type="component" value="Segment"/>
</dbReference>
<dbReference type="GeneID" id="5600577"/>
<gene>
    <name evidence="1" type="ORF">P74p28</name>
</gene>
<protein>
    <submittedName>
        <fullName evidence="1">Uncharacterized protein</fullName>
    </submittedName>
</protein>
<name>A7XXJ4_BP742</name>
<proteinExistence type="predicted"/>
<evidence type="ECO:0000313" key="1">
    <source>
        <dbReference type="EMBL" id="ABU96978.1"/>
    </source>
</evidence>
<organism evidence="1 2">
    <name type="scientific">Thermus phage P74-26</name>
    <dbReference type="NCBI Taxonomy" id="2914007"/>
    <lineage>
        <taxon>Viruses</taxon>
        <taxon>Duplodnaviria</taxon>
        <taxon>Heunggongvirae</taxon>
        <taxon>Uroviricota</taxon>
        <taxon>Caudoviricetes</taxon>
        <taxon>Oshimavirus</taxon>
        <taxon>Thermus virus P74-26</taxon>
    </lineage>
</organism>
<dbReference type="EMBL" id="EU100884">
    <property type="protein sequence ID" value="ABU96978.1"/>
    <property type="molecule type" value="Genomic_DNA"/>
</dbReference>
<keyword evidence="2" id="KW-1185">Reference proteome</keyword>
<sequence>MTTMQIAVAKTAKEPVVIDADRVFYHKHGGFRHDWSAWEVEDGPAGPQVKVLWPGYSVVLTGTDAFNFLSIVKCKHVERFRR</sequence>
<dbReference type="KEGG" id="vg:5600577"/>
<evidence type="ECO:0000313" key="2">
    <source>
        <dbReference type="Proteomes" id="UP000001133"/>
    </source>
</evidence>